<dbReference type="CTD" id="36337341"/>
<evidence type="ECO:0000313" key="1">
    <source>
        <dbReference type="EMBL" id="EUB63544.1"/>
    </source>
</evidence>
<organism evidence="1 2">
    <name type="scientific">Echinococcus granulosus</name>
    <name type="common">Hydatid tapeworm</name>
    <dbReference type="NCBI Taxonomy" id="6210"/>
    <lineage>
        <taxon>Eukaryota</taxon>
        <taxon>Metazoa</taxon>
        <taxon>Spiralia</taxon>
        <taxon>Lophotrochozoa</taxon>
        <taxon>Platyhelminthes</taxon>
        <taxon>Cestoda</taxon>
        <taxon>Eucestoda</taxon>
        <taxon>Cyclophyllidea</taxon>
        <taxon>Taeniidae</taxon>
        <taxon>Echinococcus</taxon>
        <taxon>Echinococcus granulosus group</taxon>
    </lineage>
</organism>
<keyword evidence="2" id="KW-1185">Reference proteome</keyword>
<accession>W6VA02</accession>
<gene>
    <name evidence="1" type="ORF">EGR_01626</name>
</gene>
<dbReference type="GeneID" id="36337341"/>
<reference evidence="1 2" key="1">
    <citation type="journal article" date="2013" name="Nat. Genet.">
        <title>The genome of the hydatid tapeworm Echinococcus granulosus.</title>
        <authorList>
            <person name="Zheng H."/>
            <person name="Zhang W."/>
            <person name="Zhang L."/>
            <person name="Zhang Z."/>
            <person name="Li J."/>
            <person name="Lu G."/>
            <person name="Zhu Y."/>
            <person name="Wang Y."/>
            <person name="Huang Y."/>
            <person name="Liu J."/>
            <person name="Kang H."/>
            <person name="Chen J."/>
            <person name="Wang L."/>
            <person name="Chen A."/>
            <person name="Yu S."/>
            <person name="Gao Z."/>
            <person name="Jin L."/>
            <person name="Gu W."/>
            <person name="Wang Z."/>
            <person name="Zhao L."/>
            <person name="Shi B."/>
            <person name="Wen H."/>
            <person name="Lin R."/>
            <person name="Jones M.K."/>
            <person name="Brejova B."/>
            <person name="Vinar T."/>
            <person name="Zhao G."/>
            <person name="McManus D.P."/>
            <person name="Chen Z."/>
            <person name="Zhou Y."/>
            <person name="Wang S."/>
        </authorList>
    </citation>
    <scope>NUCLEOTIDE SEQUENCE [LARGE SCALE GENOMIC DNA]</scope>
</reference>
<dbReference type="AlphaFoldDB" id="W6VA02"/>
<sequence length="118" mass="13351">MQWLSIKPAFILKNNGPLQCTNYVRNAKKSVMACNNKCNTLGAVCSFTIYLISTLFLKLGNCFEFTNEIEMSSLSKRVDNCKKYFKAASFLFLFKHEACFRKGISGSQDMEGCEGEED</sequence>
<dbReference type="EMBL" id="APAU02000006">
    <property type="protein sequence ID" value="EUB63544.1"/>
    <property type="molecule type" value="Genomic_DNA"/>
</dbReference>
<evidence type="ECO:0000313" key="2">
    <source>
        <dbReference type="Proteomes" id="UP000019149"/>
    </source>
</evidence>
<proteinExistence type="predicted"/>
<protein>
    <submittedName>
        <fullName evidence="1">Uncharacterized protein</fullName>
    </submittedName>
</protein>
<dbReference type="RefSeq" id="XP_024354740.1">
    <property type="nucleotide sequence ID" value="XM_024490875.1"/>
</dbReference>
<dbReference type="Proteomes" id="UP000019149">
    <property type="component" value="Unassembled WGS sequence"/>
</dbReference>
<comment type="caution">
    <text evidence="1">The sequence shown here is derived from an EMBL/GenBank/DDBJ whole genome shotgun (WGS) entry which is preliminary data.</text>
</comment>
<name>W6VA02_ECHGR</name>
<dbReference type="KEGG" id="egl:EGR_01626"/>